<evidence type="ECO:0000256" key="3">
    <source>
        <dbReference type="ARBA" id="ARBA00022448"/>
    </source>
</evidence>
<evidence type="ECO:0000256" key="9">
    <source>
        <dbReference type="RuleBase" id="RU363032"/>
    </source>
</evidence>
<keyword evidence="13" id="KW-1185">Reference proteome</keyword>
<comment type="subcellular location">
    <subcellularLocation>
        <location evidence="1 9">Cell membrane</location>
        <topology evidence="1 9">Multi-pass membrane protein</topology>
    </subcellularLocation>
</comment>
<dbReference type="PANTHER" id="PTHR47314">
    <property type="entry name" value="MALTOSE/MALTODEXTRIN TRANSPORT SYSTEM PERMEASE PROTEIN MALF"/>
    <property type="match status" value="1"/>
</dbReference>
<dbReference type="CDD" id="cd06261">
    <property type="entry name" value="TM_PBP2"/>
    <property type="match status" value="1"/>
</dbReference>
<dbReference type="OrthoDB" id="9778687at2"/>
<dbReference type="GO" id="GO:0015423">
    <property type="term" value="F:ABC-type maltose transporter activity"/>
    <property type="evidence" value="ECO:0007669"/>
    <property type="project" value="TreeGrafter"/>
</dbReference>
<feature type="transmembrane region" description="Helical" evidence="9">
    <location>
        <begin position="964"/>
        <end position="986"/>
    </location>
</feature>
<keyword evidence="6 9" id="KW-0812">Transmembrane</keyword>
<feature type="transmembrane region" description="Helical" evidence="9">
    <location>
        <begin position="554"/>
        <end position="574"/>
    </location>
</feature>
<evidence type="ECO:0000256" key="6">
    <source>
        <dbReference type="ARBA" id="ARBA00022692"/>
    </source>
</evidence>
<feature type="transmembrane region" description="Helical" evidence="9">
    <location>
        <begin position="790"/>
        <end position="810"/>
    </location>
</feature>
<dbReference type="GO" id="GO:1990060">
    <property type="term" value="C:maltose transport complex"/>
    <property type="evidence" value="ECO:0007669"/>
    <property type="project" value="TreeGrafter"/>
</dbReference>
<sequence>MDNLKLYNWYGEEFDLIVPETGSNLKAYKHNTRNIYTRTVDKINLRNKIEKDLFLRARYKINSNLKRELSSHKVAFKNKTKVIQDSIKRLKHAESLQKLINFEINKIQKQKKDLRVYAKDFLKSLEKTADEVSRKNVLISELINKTNLEETELFKKYCIFSVALIYLKLNEKFNPGDQADINLINQTKLHEYEIKLLDSLKDKNKFFTNLFIELEKTRQNLLLKKQNLKEELNNTKKVEKEKFLIERSNIKLLAKKKIIELEYEYNQKIEQQKVEAKNIKKQSLQKIKENKNKILEIEANNKYKINKLKSTTKQKLKSIKRIYKQNLKIELSKIDEIVKKEFDLFVEKTKENVVYDEKSKKFFNKYFFTYANKLKIKSEVKKFIKSNYLSSCAEVLKKTSYESQFKKVEASALYEKVIEDKKIREKFIIERIQAKYSMFLLKENNQLSKEKNEFKNLKKELKNNYKNQIKDLKNRKKHKEITKQAFQNKKIEFKIAYKEAYREAILNSEVFKNKNILKTQSFRKYAEKKINRKLYDSKITEAQKSIPVECIKNLRYYSLILGFILPGIPEILFFKQRLKGILLFIGAIIVWTLIVPFSFGAYWSKMNGIPGLYDLGKGIMDVDKGILPDARYYLFGAVISILAMIFAIIYLVICSVSAFRVAKSLEQGSRPSNWTHTKRWMKTGGFPWMISIGGWVLMIFIVAAPIITSVLLSFTNYGYQHQAPTQAVDWVGLKQWGLWWVFRTNNLFLSLSRVISWTIIWTIASTLIPITLGIVIAILANNPRIKGRKIFRVIFILPWAIPAFITIMFLRNAFQGGEYGYMNSVLMWLGILSKSKNWLYEIDTARVLVILVQTWIGYAWIFMLVTGNLQSIPRDIYEAASVDGAKGKDVFLKITLPSLLLSIAPMLIGQFVGAFNNFTTISLFTGGGPDYANPTAFGEASTDIIISWVYKLTTGAVQIEGNQAFAAALTTFASIFSIAIAAKGFIKSMSRRD</sequence>
<keyword evidence="8 9" id="KW-0472">Membrane</keyword>
<evidence type="ECO:0000256" key="10">
    <source>
        <dbReference type="SAM" id="Coils"/>
    </source>
</evidence>
<organism evidence="12 13">
    <name type="scientific">Mycoplasma anserisalpingitidis</name>
    <dbReference type="NCBI Taxonomy" id="519450"/>
    <lineage>
        <taxon>Bacteria</taxon>
        <taxon>Bacillati</taxon>
        <taxon>Mycoplasmatota</taxon>
        <taxon>Mollicutes</taxon>
        <taxon>Mycoplasmataceae</taxon>
        <taxon>Mycoplasma</taxon>
    </lineage>
</organism>
<keyword evidence="3 9" id="KW-0813">Transport</keyword>
<evidence type="ECO:0000313" key="13">
    <source>
        <dbReference type="Proteomes" id="UP000318927"/>
    </source>
</evidence>
<feature type="transmembrane region" description="Helical" evidence="9">
    <location>
        <begin position="688"/>
        <end position="714"/>
    </location>
</feature>
<gene>
    <name evidence="12" type="ORF">FRW55_02180</name>
</gene>
<dbReference type="PANTHER" id="PTHR47314:SF1">
    <property type="entry name" value="MALTOSE_MALTODEXTRIN TRANSPORT SYSTEM PERMEASE PROTEIN MALF"/>
    <property type="match status" value="1"/>
</dbReference>
<dbReference type="EMBL" id="CP042295">
    <property type="protein sequence ID" value="QDY86960.1"/>
    <property type="molecule type" value="Genomic_DNA"/>
</dbReference>
<feature type="transmembrane region" description="Helical" evidence="9">
    <location>
        <begin position="890"/>
        <end position="912"/>
    </location>
</feature>
<feature type="coiled-coil region" evidence="10">
    <location>
        <begin position="440"/>
        <end position="489"/>
    </location>
</feature>
<evidence type="ECO:0000256" key="7">
    <source>
        <dbReference type="ARBA" id="ARBA00022989"/>
    </source>
</evidence>
<accession>A0A5B8JXI5</accession>
<feature type="domain" description="ABC transmembrane type-1" evidence="11">
    <location>
        <begin position="755"/>
        <end position="982"/>
    </location>
</feature>
<evidence type="ECO:0000256" key="8">
    <source>
        <dbReference type="ARBA" id="ARBA00023136"/>
    </source>
</evidence>
<feature type="transmembrane region" description="Helical" evidence="9">
    <location>
        <begin position="632"/>
        <end position="653"/>
    </location>
</feature>
<evidence type="ECO:0000259" key="11">
    <source>
        <dbReference type="PROSITE" id="PS50928"/>
    </source>
</evidence>
<dbReference type="Pfam" id="PF00528">
    <property type="entry name" value="BPD_transp_1"/>
    <property type="match status" value="1"/>
</dbReference>
<name>A0A5B8JXI5_9MOLU</name>
<dbReference type="InterPro" id="IPR035906">
    <property type="entry name" value="MetI-like_sf"/>
</dbReference>
<dbReference type="GO" id="GO:0042956">
    <property type="term" value="P:maltodextrin transmembrane transport"/>
    <property type="evidence" value="ECO:0007669"/>
    <property type="project" value="TreeGrafter"/>
</dbReference>
<dbReference type="RefSeq" id="WP_146368543.1">
    <property type="nucleotide sequence ID" value="NZ_CP042295.1"/>
</dbReference>
<keyword evidence="10" id="KW-0175">Coiled coil</keyword>
<keyword evidence="4" id="KW-1003">Cell membrane</keyword>
<dbReference type="Gene3D" id="1.10.3720.10">
    <property type="entry name" value="MetI-like"/>
    <property type="match status" value="1"/>
</dbReference>
<evidence type="ECO:0000256" key="1">
    <source>
        <dbReference type="ARBA" id="ARBA00004651"/>
    </source>
</evidence>
<proteinExistence type="inferred from homology"/>
<dbReference type="SUPFAM" id="SSF161098">
    <property type="entry name" value="MetI-like"/>
    <property type="match status" value="1"/>
</dbReference>
<dbReference type="KEGG" id="mans:FRW55_02180"/>
<feature type="transmembrane region" description="Helical" evidence="9">
    <location>
        <begin position="847"/>
        <end position="869"/>
    </location>
</feature>
<reference evidence="12 13" key="1">
    <citation type="journal article" date="2019" name="Microbiol. Resour. Announc.">
        <title>Complete Genome Sequences of Three Mycoplasma anserisalpingitis (Mycoplasma sp. 1220) Strains.</title>
        <authorList>
            <person name="Grozner D."/>
            <person name="Forro B."/>
            <person name="Kovacs A.B."/>
            <person name="Marton S."/>
            <person name="Banyai K."/>
            <person name="Kreizinger Z."/>
            <person name="Sulyok K.M."/>
            <person name="Gyuranecz M."/>
        </authorList>
    </citation>
    <scope>NUCLEOTIDE SEQUENCE [LARGE SCALE GENOMIC DNA]</scope>
    <source>
        <strain evidence="12 13">ATCC:BAA-2147</strain>
    </source>
</reference>
<feature type="coiled-coil region" evidence="10">
    <location>
        <begin position="266"/>
        <end position="300"/>
    </location>
</feature>
<dbReference type="InterPro" id="IPR000515">
    <property type="entry name" value="MetI-like"/>
</dbReference>
<feature type="transmembrane region" description="Helical" evidence="9">
    <location>
        <begin position="581"/>
        <end position="603"/>
    </location>
</feature>
<evidence type="ECO:0000256" key="4">
    <source>
        <dbReference type="ARBA" id="ARBA00022475"/>
    </source>
</evidence>
<keyword evidence="7 9" id="KW-1133">Transmembrane helix</keyword>
<protein>
    <submittedName>
        <fullName evidence="12">ABC transporter permease subunit</fullName>
    </submittedName>
</protein>
<feature type="transmembrane region" description="Helical" evidence="9">
    <location>
        <begin position="754"/>
        <end position="778"/>
    </location>
</feature>
<comment type="similarity">
    <text evidence="2">Belongs to the binding-protein-dependent transport system permease family. MalFG subfamily.</text>
</comment>
<dbReference type="AlphaFoldDB" id="A0A5B8JXI5"/>
<feature type="coiled-coil region" evidence="10">
    <location>
        <begin position="211"/>
        <end position="242"/>
    </location>
</feature>
<dbReference type="SUPFAM" id="SSF160964">
    <property type="entry name" value="MalF N-terminal region-like"/>
    <property type="match status" value="1"/>
</dbReference>
<dbReference type="Proteomes" id="UP000318927">
    <property type="component" value="Chromosome"/>
</dbReference>
<evidence type="ECO:0000256" key="2">
    <source>
        <dbReference type="ARBA" id="ARBA00009047"/>
    </source>
</evidence>
<evidence type="ECO:0000256" key="5">
    <source>
        <dbReference type="ARBA" id="ARBA00022597"/>
    </source>
</evidence>
<dbReference type="PROSITE" id="PS50928">
    <property type="entry name" value="ABC_TM1"/>
    <property type="match status" value="1"/>
</dbReference>
<evidence type="ECO:0000313" key="12">
    <source>
        <dbReference type="EMBL" id="QDY86960.1"/>
    </source>
</evidence>
<keyword evidence="5" id="KW-0762">Sugar transport</keyword>